<gene>
    <name evidence="1" type="ORF">MNBD_GAMMA24-2218</name>
</gene>
<name>A0A3B1B802_9ZZZZ</name>
<dbReference type="AlphaFoldDB" id="A0A3B1B802"/>
<organism evidence="1">
    <name type="scientific">hydrothermal vent metagenome</name>
    <dbReference type="NCBI Taxonomy" id="652676"/>
    <lineage>
        <taxon>unclassified sequences</taxon>
        <taxon>metagenomes</taxon>
        <taxon>ecological metagenomes</taxon>
    </lineage>
</organism>
<protein>
    <submittedName>
        <fullName evidence="1">Uncharacterized protein</fullName>
    </submittedName>
</protein>
<evidence type="ECO:0000313" key="1">
    <source>
        <dbReference type="EMBL" id="VAX14379.1"/>
    </source>
</evidence>
<proteinExistence type="predicted"/>
<accession>A0A3B1B802</accession>
<dbReference type="EMBL" id="UOFZ01000175">
    <property type="protein sequence ID" value="VAX14379.1"/>
    <property type="molecule type" value="Genomic_DNA"/>
</dbReference>
<reference evidence="1" key="1">
    <citation type="submission" date="2018-06" db="EMBL/GenBank/DDBJ databases">
        <authorList>
            <person name="Zhirakovskaya E."/>
        </authorList>
    </citation>
    <scope>NUCLEOTIDE SEQUENCE</scope>
</reference>
<sequence length="69" mass="8064">MSEKTELISKMLEMQKKFIAYEHDNGVSMADYYAAKEGHTLHNYREEYAELAAKVNAMAHEEKGSKRFY</sequence>